<reference evidence="9" key="1">
    <citation type="submission" date="2020-05" db="EMBL/GenBank/DDBJ databases">
        <title>Phylogenomic resolution of chytrid fungi.</title>
        <authorList>
            <person name="Stajich J.E."/>
            <person name="Amses K."/>
            <person name="Simmons R."/>
            <person name="Seto K."/>
            <person name="Myers J."/>
            <person name="Bonds A."/>
            <person name="Quandt C.A."/>
            <person name="Barry K."/>
            <person name="Liu P."/>
            <person name="Grigoriev I."/>
            <person name="Longcore J.E."/>
            <person name="James T.Y."/>
        </authorList>
    </citation>
    <scope>NUCLEOTIDE SEQUENCE</scope>
    <source>
        <strain evidence="9">JEL0379</strain>
    </source>
</reference>
<keyword evidence="5" id="KW-0443">Lipid metabolism</keyword>
<evidence type="ECO:0000256" key="6">
    <source>
        <dbReference type="ARBA" id="ARBA00023136"/>
    </source>
</evidence>
<dbReference type="Proteomes" id="UP001212152">
    <property type="component" value="Unassembled WGS sequence"/>
</dbReference>
<dbReference type="PANTHER" id="PTHR21212:SF0">
    <property type="entry name" value="SEIPIN"/>
    <property type="match status" value="1"/>
</dbReference>
<feature type="transmembrane region" description="Helical" evidence="8">
    <location>
        <begin position="244"/>
        <end position="265"/>
    </location>
</feature>
<dbReference type="EMBL" id="JADGJQ010000006">
    <property type="protein sequence ID" value="KAJ3183458.1"/>
    <property type="molecule type" value="Genomic_DNA"/>
</dbReference>
<evidence type="ECO:0000256" key="1">
    <source>
        <dbReference type="ARBA" id="ARBA00004477"/>
    </source>
</evidence>
<feature type="compositionally biased region" description="Polar residues" evidence="7">
    <location>
        <begin position="275"/>
        <end position="285"/>
    </location>
</feature>
<keyword evidence="2 8" id="KW-0812">Transmembrane</keyword>
<evidence type="ECO:0000256" key="5">
    <source>
        <dbReference type="ARBA" id="ARBA00023098"/>
    </source>
</evidence>
<accession>A0AAD5XQF5</accession>
<keyword evidence="10" id="KW-1185">Reference proteome</keyword>
<comment type="caution">
    <text evidence="9">The sequence shown here is derived from an EMBL/GenBank/DDBJ whole genome shotgun (WGS) entry which is preliminary data.</text>
</comment>
<dbReference type="AlphaFoldDB" id="A0AAD5XQF5"/>
<evidence type="ECO:0000256" key="3">
    <source>
        <dbReference type="ARBA" id="ARBA00022824"/>
    </source>
</evidence>
<dbReference type="InterPro" id="IPR009617">
    <property type="entry name" value="Seipin"/>
</dbReference>
<feature type="compositionally biased region" description="Polar residues" evidence="7">
    <location>
        <begin position="649"/>
        <end position="658"/>
    </location>
</feature>
<dbReference type="PANTHER" id="PTHR21212">
    <property type="entry name" value="BERNARDINELLI-SEIP CONGENITAL LIPODYSTROPHY 2 HOMOLOG BSCL2 PROTEIN"/>
    <property type="match status" value="1"/>
</dbReference>
<feature type="region of interest" description="Disordered" evidence="7">
    <location>
        <begin position="622"/>
        <end position="658"/>
    </location>
</feature>
<keyword evidence="6 8" id="KW-0472">Membrane</keyword>
<comment type="subcellular location">
    <subcellularLocation>
        <location evidence="1">Endoplasmic reticulum membrane</location>
        <topology evidence="1">Multi-pass membrane protein</topology>
    </subcellularLocation>
</comment>
<keyword evidence="3" id="KW-0256">Endoplasmic reticulum</keyword>
<feature type="transmembrane region" description="Helical" evidence="8">
    <location>
        <begin position="43"/>
        <end position="67"/>
    </location>
</feature>
<dbReference type="GO" id="GO:0140042">
    <property type="term" value="P:lipid droplet formation"/>
    <property type="evidence" value="ECO:0007669"/>
    <property type="project" value="UniProtKB-ARBA"/>
</dbReference>
<dbReference type="Pfam" id="PF06775">
    <property type="entry name" value="Seipin"/>
    <property type="match status" value="1"/>
</dbReference>
<feature type="region of interest" description="Disordered" evidence="7">
    <location>
        <begin position="319"/>
        <end position="385"/>
    </location>
</feature>
<keyword evidence="4 8" id="KW-1133">Transmembrane helix</keyword>
<feature type="compositionally biased region" description="Acidic residues" evidence="7">
    <location>
        <begin position="476"/>
        <end position="486"/>
    </location>
</feature>
<evidence type="ECO:0000313" key="10">
    <source>
        <dbReference type="Proteomes" id="UP001212152"/>
    </source>
</evidence>
<protein>
    <submittedName>
        <fullName evidence="9">Berardinelli-Seip congenital lipodystrophy 2 (Seipin)</fullName>
    </submittedName>
</protein>
<feature type="region of interest" description="Disordered" evidence="7">
    <location>
        <begin position="474"/>
        <end position="506"/>
    </location>
</feature>
<evidence type="ECO:0000256" key="7">
    <source>
        <dbReference type="SAM" id="MobiDB-lite"/>
    </source>
</evidence>
<feature type="compositionally biased region" description="Low complexity" evidence="7">
    <location>
        <begin position="337"/>
        <end position="361"/>
    </location>
</feature>
<organism evidence="9 10">
    <name type="scientific">Geranomyces variabilis</name>
    <dbReference type="NCBI Taxonomy" id="109894"/>
    <lineage>
        <taxon>Eukaryota</taxon>
        <taxon>Fungi</taxon>
        <taxon>Fungi incertae sedis</taxon>
        <taxon>Chytridiomycota</taxon>
        <taxon>Chytridiomycota incertae sedis</taxon>
        <taxon>Chytridiomycetes</taxon>
        <taxon>Spizellomycetales</taxon>
        <taxon>Powellomycetaceae</taxon>
        <taxon>Geranomyces</taxon>
    </lineage>
</organism>
<gene>
    <name evidence="9" type="primary">BSCL2</name>
    <name evidence="9" type="ORF">HDU87_006777</name>
</gene>
<evidence type="ECO:0000256" key="4">
    <source>
        <dbReference type="ARBA" id="ARBA00022989"/>
    </source>
</evidence>
<proteinExistence type="predicted"/>
<feature type="region of interest" description="Disordered" evidence="7">
    <location>
        <begin position="274"/>
        <end position="297"/>
    </location>
</feature>
<dbReference type="CDD" id="cd23995">
    <property type="entry name" value="Seipin_BSCL2_like"/>
    <property type="match status" value="1"/>
</dbReference>
<evidence type="ECO:0000256" key="2">
    <source>
        <dbReference type="ARBA" id="ARBA00022692"/>
    </source>
</evidence>
<dbReference type="GO" id="GO:0006629">
    <property type="term" value="P:lipid metabolic process"/>
    <property type="evidence" value="ECO:0007669"/>
    <property type="project" value="UniProtKB-KW"/>
</dbReference>
<name>A0AAD5XQF5_9FUNG</name>
<sequence>MSIRDKLARYVTNPIQTFSEPYLRLGYDGLTSAKTQRLALNTAIFGAVFAALLSFAIAVYCLFYAVYIPRVNWVIPVYMQYGPPGSSLQPHAYVDFTQGNGQQSAYLTPEQHYDLALELVVPDSHSNFELGNFMVYIDLRTKDNKTTASSSRPAILEYRTPLLRYMRTMWNGLPLLLGLTKEAQTVKLLMLEKYEEMQISPIHHALIRISDSRIQLYEMRLHIEANFQGLRYFMYHWQATTGSVFVAAFLFWGTLVSFAGWRLLLSLFKSRDGTESSSAPSSTGEPDSHAPSVEGSVRGTHKSVEMSVFMDRLDGSADGAGSNSAMFDPPPPSVLQSSNLLSSPRSMSSAPSYHSGSHHPPFGSPPQYAARTSPPPSFDVGRTSPYLNPRGSSAYSYAFPYSSAGFTGGGMLPYTGYSSVSALRAAVAGSSADVVGSSPALAYRPARTGHLSPALPRSLSPLPPPATPPVIHSPTEEVEVEEEEEHCDYAKPGRGPGSDSGRSDMLSRDDTIAALDVQALDETAVSPSSPSSATAERSLAGLRLRRRSVLNDGGGRAAAGGLDARSDDDVMIGSPTRSPADLVAPAFSVAAEEATGSLRPAASLLADDGAGHEPLTAFLLGETPVEEDLPPRPLSRSDLGGTTAVVPDSGTTADETLK</sequence>
<evidence type="ECO:0000256" key="8">
    <source>
        <dbReference type="SAM" id="Phobius"/>
    </source>
</evidence>
<evidence type="ECO:0000313" key="9">
    <source>
        <dbReference type="EMBL" id="KAJ3183458.1"/>
    </source>
</evidence>
<dbReference type="GO" id="GO:0005789">
    <property type="term" value="C:endoplasmic reticulum membrane"/>
    <property type="evidence" value="ECO:0007669"/>
    <property type="project" value="UniProtKB-SubCell"/>
</dbReference>